<gene>
    <name evidence="1" type="ORF">SE17_33560</name>
</gene>
<dbReference type="Proteomes" id="UP000050509">
    <property type="component" value="Unassembled WGS sequence"/>
</dbReference>
<organism evidence="1 2">
    <name type="scientific">Kouleothrix aurantiaca</name>
    <dbReference type="NCBI Taxonomy" id="186479"/>
    <lineage>
        <taxon>Bacteria</taxon>
        <taxon>Bacillati</taxon>
        <taxon>Chloroflexota</taxon>
        <taxon>Chloroflexia</taxon>
        <taxon>Chloroflexales</taxon>
        <taxon>Roseiflexineae</taxon>
        <taxon>Roseiflexaceae</taxon>
        <taxon>Kouleothrix</taxon>
    </lineage>
</organism>
<sequence length="86" mass="8968">QLPGTSNDAGFLMANLRSGELPSATRAVVLSDSNCQPDAEGISHCLNDLQIGSSVITVQHHHNMQAVPCLSPGETVQIIALAAYQG</sequence>
<keyword evidence="2" id="KW-1185">Reference proteome</keyword>
<dbReference type="AlphaFoldDB" id="A0A0N8PR92"/>
<comment type="caution">
    <text evidence="1">The sequence shown here is derived from an EMBL/GenBank/DDBJ whole genome shotgun (WGS) entry which is preliminary data.</text>
</comment>
<dbReference type="EMBL" id="LJCR01002078">
    <property type="protein sequence ID" value="KPV49277.1"/>
    <property type="molecule type" value="Genomic_DNA"/>
</dbReference>
<reference evidence="1 2" key="1">
    <citation type="submission" date="2015-09" db="EMBL/GenBank/DDBJ databases">
        <title>Draft genome sequence of Kouleothrix aurantiaca JCM 19913.</title>
        <authorList>
            <person name="Hemp J."/>
        </authorList>
    </citation>
    <scope>NUCLEOTIDE SEQUENCE [LARGE SCALE GENOMIC DNA]</scope>
    <source>
        <strain evidence="1 2">COM-B</strain>
    </source>
</reference>
<name>A0A0N8PR92_9CHLR</name>
<accession>A0A0N8PR92</accession>
<feature type="non-terminal residue" evidence="1">
    <location>
        <position position="1"/>
    </location>
</feature>
<protein>
    <submittedName>
        <fullName evidence="1">Uncharacterized protein</fullName>
    </submittedName>
</protein>
<proteinExistence type="predicted"/>
<evidence type="ECO:0000313" key="1">
    <source>
        <dbReference type="EMBL" id="KPV49277.1"/>
    </source>
</evidence>
<evidence type="ECO:0000313" key="2">
    <source>
        <dbReference type="Proteomes" id="UP000050509"/>
    </source>
</evidence>